<dbReference type="PANTHER" id="PTHR38440:SF1">
    <property type="entry name" value="UPF0398 PROTEIN SPR0331"/>
    <property type="match status" value="1"/>
</dbReference>
<dbReference type="SUPFAM" id="SSF102405">
    <property type="entry name" value="MCP/YpsA-like"/>
    <property type="match status" value="1"/>
</dbReference>
<gene>
    <name evidence="1" type="ORF">L1785_01700</name>
    <name evidence="2" type="ORF">L1785_21000</name>
</gene>
<sequence length="159" mass="16672">MTHVAFTGHRGLPDDVVPLVDHALRAALECFDAGGLVGTTSLADGADTLFARAVLDAGGSLTAVIPAADYRDAVRADHRPVLDDLLARAATVITLDHPESTGESHMAAAHRMLDDADELVAVWDGEPARGYGGTADVVAEARRRAMPVTVVWPAGARRD</sequence>
<proteinExistence type="predicted"/>
<dbReference type="RefSeq" id="WP_236087400.1">
    <property type="nucleotide sequence ID" value="NZ_JAKGSG010000006.1"/>
</dbReference>
<comment type="caution">
    <text evidence="2">The sequence shown here is derived from an EMBL/GenBank/DDBJ whole genome shotgun (WGS) entry which is preliminary data.</text>
</comment>
<evidence type="ECO:0000313" key="1">
    <source>
        <dbReference type="EMBL" id="MCF4119686.1"/>
    </source>
</evidence>
<dbReference type="PANTHER" id="PTHR38440">
    <property type="entry name" value="UPF0398 PROTEIN YPSA"/>
    <property type="match status" value="1"/>
</dbReference>
<reference evidence="2" key="1">
    <citation type="submission" date="2022-01" db="EMBL/GenBank/DDBJ databases">
        <title>Antribacter sp. nov., isolated from Guizhou of China.</title>
        <authorList>
            <person name="Chengliang C."/>
            <person name="Ya Z."/>
        </authorList>
    </citation>
    <scope>NUCLEOTIDE SEQUENCE</scope>
    <source>
        <strain evidence="2">KLBMP 9083</strain>
    </source>
</reference>
<dbReference type="EMBL" id="JAKGSG010000061">
    <property type="protein sequence ID" value="MCF4123448.1"/>
    <property type="molecule type" value="Genomic_DNA"/>
</dbReference>
<evidence type="ECO:0000313" key="2">
    <source>
        <dbReference type="EMBL" id="MCF4123448.1"/>
    </source>
</evidence>
<dbReference type="EMBL" id="JAKGSG010000006">
    <property type="protein sequence ID" value="MCF4119686.1"/>
    <property type="molecule type" value="Genomic_DNA"/>
</dbReference>
<name>A0AA41U8Y0_9MICO</name>
<dbReference type="AlphaFoldDB" id="A0AA41U8Y0"/>
<keyword evidence="3" id="KW-1185">Reference proteome</keyword>
<dbReference type="Gene3D" id="3.40.50.450">
    <property type="match status" value="1"/>
</dbReference>
<organism evidence="2 3">
    <name type="scientific">Antribacter soli</name>
    <dbReference type="NCBI Taxonomy" id="2910976"/>
    <lineage>
        <taxon>Bacteria</taxon>
        <taxon>Bacillati</taxon>
        <taxon>Actinomycetota</taxon>
        <taxon>Actinomycetes</taxon>
        <taxon>Micrococcales</taxon>
        <taxon>Promicromonosporaceae</taxon>
        <taxon>Antribacter</taxon>
    </lineage>
</organism>
<protein>
    <submittedName>
        <fullName evidence="2">Uncharacterized protein</fullName>
    </submittedName>
</protein>
<dbReference type="InterPro" id="IPR010697">
    <property type="entry name" value="YspA"/>
</dbReference>
<dbReference type="Proteomes" id="UP001165405">
    <property type="component" value="Unassembled WGS sequence"/>
</dbReference>
<accession>A0AA41U8Y0</accession>
<evidence type="ECO:0000313" key="3">
    <source>
        <dbReference type="Proteomes" id="UP001165405"/>
    </source>
</evidence>